<comment type="caution">
    <text evidence="2">The sequence shown here is derived from an EMBL/GenBank/DDBJ whole genome shotgun (WGS) entry which is preliminary data.</text>
</comment>
<feature type="compositionally biased region" description="Basic residues" evidence="1">
    <location>
        <begin position="138"/>
        <end position="158"/>
    </location>
</feature>
<feature type="non-terminal residue" evidence="2">
    <location>
        <position position="1"/>
    </location>
</feature>
<name>A0A392PK54_9FABA</name>
<accession>A0A392PK54</accession>
<dbReference type="AlphaFoldDB" id="A0A392PK54"/>
<feature type="compositionally biased region" description="Polar residues" evidence="1">
    <location>
        <begin position="121"/>
        <end position="133"/>
    </location>
</feature>
<dbReference type="EMBL" id="LXQA010081703">
    <property type="protein sequence ID" value="MCI11840.1"/>
    <property type="molecule type" value="Genomic_DNA"/>
</dbReference>
<dbReference type="Proteomes" id="UP000265520">
    <property type="component" value="Unassembled WGS sequence"/>
</dbReference>
<proteinExistence type="predicted"/>
<sequence length="158" mass="17579">DQASDGQIKDEINRSMNADCFWNRLENFGCATDVSCLNSVSPDSLMIKDGLDRYIELLNLLNPIEMQNKMFGEEFASMLDEMKQLRASMSMTDSMIEKNTLIVLSKKILSRRSTVAHILASQRSNTNHSQGAVNSGHGKAKGKKNKPKKNKGGKKGKK</sequence>
<keyword evidence="3" id="KW-1185">Reference proteome</keyword>
<reference evidence="2 3" key="1">
    <citation type="journal article" date="2018" name="Front. Plant Sci.">
        <title>Red Clover (Trifolium pratense) and Zigzag Clover (T. medium) - A Picture of Genomic Similarities and Differences.</title>
        <authorList>
            <person name="Dluhosova J."/>
            <person name="Istvanek J."/>
            <person name="Nedelnik J."/>
            <person name="Repkova J."/>
        </authorList>
    </citation>
    <scope>NUCLEOTIDE SEQUENCE [LARGE SCALE GENOMIC DNA]</scope>
    <source>
        <strain evidence="3">cv. 10/8</strain>
        <tissue evidence="2">Leaf</tissue>
    </source>
</reference>
<evidence type="ECO:0000313" key="2">
    <source>
        <dbReference type="EMBL" id="MCI11840.1"/>
    </source>
</evidence>
<feature type="region of interest" description="Disordered" evidence="1">
    <location>
        <begin position="120"/>
        <end position="158"/>
    </location>
</feature>
<protein>
    <submittedName>
        <fullName evidence="2">Uncharacterized protein</fullName>
    </submittedName>
</protein>
<gene>
    <name evidence="2" type="ORF">A2U01_0032942</name>
</gene>
<evidence type="ECO:0000313" key="3">
    <source>
        <dbReference type="Proteomes" id="UP000265520"/>
    </source>
</evidence>
<evidence type="ECO:0000256" key="1">
    <source>
        <dbReference type="SAM" id="MobiDB-lite"/>
    </source>
</evidence>
<organism evidence="2 3">
    <name type="scientific">Trifolium medium</name>
    <dbReference type="NCBI Taxonomy" id="97028"/>
    <lineage>
        <taxon>Eukaryota</taxon>
        <taxon>Viridiplantae</taxon>
        <taxon>Streptophyta</taxon>
        <taxon>Embryophyta</taxon>
        <taxon>Tracheophyta</taxon>
        <taxon>Spermatophyta</taxon>
        <taxon>Magnoliopsida</taxon>
        <taxon>eudicotyledons</taxon>
        <taxon>Gunneridae</taxon>
        <taxon>Pentapetalae</taxon>
        <taxon>rosids</taxon>
        <taxon>fabids</taxon>
        <taxon>Fabales</taxon>
        <taxon>Fabaceae</taxon>
        <taxon>Papilionoideae</taxon>
        <taxon>50 kb inversion clade</taxon>
        <taxon>NPAAA clade</taxon>
        <taxon>Hologalegina</taxon>
        <taxon>IRL clade</taxon>
        <taxon>Trifolieae</taxon>
        <taxon>Trifolium</taxon>
    </lineage>
</organism>